<dbReference type="EMBL" id="JAGKQM010000003">
    <property type="protein sequence ID" value="KAH0936269.1"/>
    <property type="molecule type" value="Genomic_DNA"/>
</dbReference>
<dbReference type="InterPro" id="IPR014718">
    <property type="entry name" value="GH-type_carb-bd"/>
</dbReference>
<dbReference type="Gene3D" id="2.70.98.10">
    <property type="match status" value="1"/>
</dbReference>
<evidence type="ECO:0000313" key="3">
    <source>
        <dbReference type="Proteomes" id="UP000824890"/>
    </source>
</evidence>
<reference evidence="2 3" key="1">
    <citation type="submission" date="2021-05" db="EMBL/GenBank/DDBJ databases">
        <title>Genome Assembly of Synthetic Allotetraploid Brassica napus Reveals Homoeologous Exchanges between Subgenomes.</title>
        <authorList>
            <person name="Davis J.T."/>
        </authorList>
    </citation>
    <scope>NUCLEOTIDE SEQUENCE [LARGE SCALE GENOMIC DNA]</scope>
    <source>
        <strain evidence="3">cv. Da-Ae</strain>
        <tissue evidence="2">Seedling</tissue>
    </source>
</reference>
<dbReference type="PANTHER" id="PTHR10091">
    <property type="entry name" value="ALDOSE-1-EPIMERASE"/>
    <property type="match status" value="1"/>
</dbReference>
<proteinExistence type="predicted"/>
<accession>A0ABQ8E3U2</accession>
<dbReference type="PANTHER" id="PTHR10091:SF49">
    <property type="entry name" value="ALDOSE 1-EPIMERASE"/>
    <property type="match status" value="1"/>
</dbReference>
<sequence>MSLPLEDENKIISRMDHKGKRNVIDIYADDQTMVNESLSLTTTTSFIFVCVVCFFTVVQRRKLVVWQTGSKTANVDSGESTTPPINKASKQPPWYKKTVKYLSSLSNITYLVEKKVPTSIYGINVAEKIFFHHLSYTSWIENKNTPINLAQKYWNLAGNDSWNIVDHMIQIWGPHITHVDQHTDHASFLRKGISFRFHHKKWIGKSTREVGIRYDHNYVLDCPDQEKDGLKHATKLKDGSSEQVVLHGCGLGN</sequence>
<keyword evidence="3" id="KW-1185">Reference proteome</keyword>
<comment type="caution">
    <text evidence="2">The sequence shown here is derived from an EMBL/GenBank/DDBJ whole genome shotgun (WGS) entry which is preliminary data.</text>
</comment>
<evidence type="ECO:0000256" key="1">
    <source>
        <dbReference type="SAM" id="Phobius"/>
    </source>
</evidence>
<evidence type="ECO:0000313" key="2">
    <source>
        <dbReference type="EMBL" id="KAH0936269.1"/>
    </source>
</evidence>
<keyword evidence="1" id="KW-1133">Transmembrane helix</keyword>
<gene>
    <name evidence="2" type="ORF">HID58_013386</name>
</gene>
<protein>
    <submittedName>
        <fullName evidence="2">Uncharacterized protein</fullName>
    </submittedName>
</protein>
<organism evidence="2 3">
    <name type="scientific">Brassica napus</name>
    <name type="common">Rape</name>
    <dbReference type="NCBI Taxonomy" id="3708"/>
    <lineage>
        <taxon>Eukaryota</taxon>
        <taxon>Viridiplantae</taxon>
        <taxon>Streptophyta</taxon>
        <taxon>Embryophyta</taxon>
        <taxon>Tracheophyta</taxon>
        <taxon>Spermatophyta</taxon>
        <taxon>Magnoliopsida</taxon>
        <taxon>eudicotyledons</taxon>
        <taxon>Gunneridae</taxon>
        <taxon>Pentapetalae</taxon>
        <taxon>rosids</taxon>
        <taxon>malvids</taxon>
        <taxon>Brassicales</taxon>
        <taxon>Brassicaceae</taxon>
        <taxon>Brassiceae</taxon>
        <taxon>Brassica</taxon>
    </lineage>
</organism>
<feature type="transmembrane region" description="Helical" evidence="1">
    <location>
        <begin position="38"/>
        <end position="58"/>
    </location>
</feature>
<dbReference type="Proteomes" id="UP000824890">
    <property type="component" value="Unassembled WGS sequence"/>
</dbReference>
<keyword evidence="1" id="KW-0472">Membrane</keyword>
<keyword evidence="1" id="KW-0812">Transmembrane</keyword>
<dbReference type="SUPFAM" id="SSF74650">
    <property type="entry name" value="Galactose mutarotase-like"/>
    <property type="match status" value="1"/>
</dbReference>
<dbReference type="InterPro" id="IPR011013">
    <property type="entry name" value="Gal_mutarotase_sf_dom"/>
</dbReference>
<name>A0ABQ8E3U2_BRANA</name>